<gene>
    <name evidence="2" type="ordered locus">Bcell_2744</name>
</gene>
<evidence type="ECO:0000259" key="1">
    <source>
        <dbReference type="SMART" id="SM00382"/>
    </source>
</evidence>
<dbReference type="Pfam" id="PF01695">
    <property type="entry name" value="IstB_IS21"/>
    <property type="match status" value="1"/>
</dbReference>
<dbReference type="InterPro" id="IPR003593">
    <property type="entry name" value="AAA+_ATPase"/>
</dbReference>
<dbReference type="KEGG" id="bco:Bcell_2744"/>
<dbReference type="PANTHER" id="PTHR30050:SF4">
    <property type="entry name" value="ATP-BINDING PROTEIN RV3427C IN INSERTION SEQUENCE-RELATED"/>
    <property type="match status" value="1"/>
</dbReference>
<dbReference type="HOGENOM" id="CLU_062999_3_5_9"/>
<keyword evidence="3" id="KW-1185">Reference proteome</keyword>
<dbReference type="SMART" id="SM00382">
    <property type="entry name" value="AAA"/>
    <property type="match status" value="1"/>
</dbReference>
<dbReference type="Gene3D" id="3.40.50.300">
    <property type="entry name" value="P-loop containing nucleotide triphosphate hydrolases"/>
    <property type="match status" value="1"/>
</dbReference>
<dbReference type="eggNOG" id="COG1484">
    <property type="taxonomic scope" value="Bacteria"/>
</dbReference>
<keyword evidence="2" id="KW-0067">ATP-binding</keyword>
<name>E6TVI2_EVAC2</name>
<protein>
    <submittedName>
        <fullName evidence="2">IstB domain protein ATP-binding protein</fullName>
    </submittedName>
</protein>
<dbReference type="GO" id="GO:0006260">
    <property type="term" value="P:DNA replication"/>
    <property type="evidence" value="ECO:0007669"/>
    <property type="project" value="TreeGrafter"/>
</dbReference>
<dbReference type="PANTHER" id="PTHR30050">
    <property type="entry name" value="CHROMOSOMAL REPLICATION INITIATOR PROTEIN DNAA"/>
    <property type="match status" value="1"/>
</dbReference>
<dbReference type="InterPro" id="IPR027417">
    <property type="entry name" value="P-loop_NTPase"/>
</dbReference>
<feature type="domain" description="AAA+ ATPase" evidence="1">
    <location>
        <begin position="126"/>
        <end position="254"/>
    </location>
</feature>
<proteinExistence type="predicted"/>
<evidence type="ECO:0000313" key="3">
    <source>
        <dbReference type="Proteomes" id="UP000001401"/>
    </source>
</evidence>
<dbReference type="InterPro" id="IPR002611">
    <property type="entry name" value="IstB_ATP-bd"/>
</dbReference>
<sequence length="267" mass="30999">MTSKIENQTSNDLFSTVVFETDVCECGNPYNAAYLQKFRDYKARGFLAYRCEVCQKKVNEEEWRKKVAEEENAIALENCRKFFFEESILDKKLKLATFDNYHPRNDEQKKGKEIAIRYVNSFDHDNPRGLLLFGNYGTGKSHLSVSIAKKIVDKRNFVVFLPVPDYLANLKATYGNNSDTELRIINKIARVPLLILDDIGRVDPSGWVEEKLFQIINRRIGMHTIYTSNFGPSELPHRIGGRNFSRMMEDVHPLRITGDDHRLKHFK</sequence>
<dbReference type="EMBL" id="CP002394">
    <property type="protein sequence ID" value="ADU30999.1"/>
    <property type="molecule type" value="Genomic_DNA"/>
</dbReference>
<dbReference type="Proteomes" id="UP000001401">
    <property type="component" value="Chromosome"/>
</dbReference>
<keyword evidence="2" id="KW-0547">Nucleotide-binding</keyword>
<dbReference type="CDD" id="cd00009">
    <property type="entry name" value="AAA"/>
    <property type="match status" value="1"/>
</dbReference>
<evidence type="ECO:0000313" key="2">
    <source>
        <dbReference type="EMBL" id="ADU30999.1"/>
    </source>
</evidence>
<dbReference type="AlphaFoldDB" id="E6TVI2"/>
<dbReference type="STRING" id="649639.Bcell_2744"/>
<accession>E6TVI2</accession>
<reference evidence="2" key="1">
    <citation type="submission" date="2010-12" db="EMBL/GenBank/DDBJ databases">
        <title>Complete sequence of Bacillus cellulosilyticus DSM 2522.</title>
        <authorList>
            <consortium name="US DOE Joint Genome Institute"/>
            <person name="Lucas S."/>
            <person name="Copeland A."/>
            <person name="Lapidus A."/>
            <person name="Cheng J.-F."/>
            <person name="Bruce D."/>
            <person name="Goodwin L."/>
            <person name="Pitluck S."/>
            <person name="Chertkov O."/>
            <person name="Detter J.C."/>
            <person name="Han C."/>
            <person name="Tapia R."/>
            <person name="Land M."/>
            <person name="Hauser L."/>
            <person name="Jeffries C."/>
            <person name="Kyrpides N."/>
            <person name="Ivanova N."/>
            <person name="Mikhailova N."/>
            <person name="Brumm P."/>
            <person name="Mead D."/>
            <person name="Woyke T."/>
        </authorList>
    </citation>
    <scope>NUCLEOTIDE SEQUENCE [LARGE SCALE GENOMIC DNA]</scope>
    <source>
        <strain evidence="2">DSM 2522</strain>
    </source>
</reference>
<organism evidence="2 3">
    <name type="scientific">Evansella cellulosilytica (strain ATCC 21833 / DSM 2522 / FERM P-1141 / JCM 9156 / N-4)</name>
    <name type="common">Bacillus cellulosilyticus</name>
    <dbReference type="NCBI Taxonomy" id="649639"/>
    <lineage>
        <taxon>Bacteria</taxon>
        <taxon>Bacillati</taxon>
        <taxon>Bacillota</taxon>
        <taxon>Bacilli</taxon>
        <taxon>Bacillales</taxon>
        <taxon>Bacillaceae</taxon>
        <taxon>Evansella</taxon>
    </lineage>
</organism>
<dbReference type="GO" id="GO:0005524">
    <property type="term" value="F:ATP binding"/>
    <property type="evidence" value="ECO:0007669"/>
    <property type="project" value="UniProtKB-KW"/>
</dbReference>
<dbReference type="SUPFAM" id="SSF52540">
    <property type="entry name" value="P-loop containing nucleoside triphosphate hydrolases"/>
    <property type="match status" value="1"/>
</dbReference>